<dbReference type="CDD" id="cd01285">
    <property type="entry name" value="nucleoside_deaminase"/>
    <property type="match status" value="1"/>
</dbReference>
<evidence type="ECO:0000259" key="4">
    <source>
        <dbReference type="Pfam" id="PF03151"/>
    </source>
</evidence>
<reference evidence="6 7" key="1">
    <citation type="submission" date="2021-05" db="EMBL/GenBank/DDBJ databases">
        <title>Genome Assembly of Synthetic Allotetraploid Brassica napus Reveals Homoeologous Exchanges between Subgenomes.</title>
        <authorList>
            <person name="Davis J.T."/>
        </authorList>
    </citation>
    <scope>NUCLEOTIDE SEQUENCE [LARGE SCALE GENOMIC DNA]</scope>
    <source>
        <strain evidence="7">cv. Da-Ae</strain>
        <tissue evidence="6">Seedling</tissue>
    </source>
</reference>
<feature type="region of interest" description="Disordered" evidence="2">
    <location>
        <begin position="594"/>
        <end position="621"/>
    </location>
</feature>
<dbReference type="InterPro" id="IPR004853">
    <property type="entry name" value="Sugar_P_trans_dom"/>
</dbReference>
<feature type="region of interest" description="Disordered" evidence="2">
    <location>
        <begin position="654"/>
        <end position="673"/>
    </location>
</feature>
<feature type="region of interest" description="Disordered" evidence="2">
    <location>
        <begin position="682"/>
        <end position="714"/>
    </location>
</feature>
<evidence type="ECO:0000256" key="1">
    <source>
        <dbReference type="ARBA" id="ARBA00004141"/>
    </source>
</evidence>
<accession>A0ABQ8CT93</accession>
<feature type="domain" description="MafB19-like deaminase" evidence="5">
    <location>
        <begin position="485"/>
        <end position="539"/>
    </location>
</feature>
<feature type="compositionally biased region" description="Basic and acidic residues" evidence="2">
    <location>
        <begin position="911"/>
        <end position="929"/>
    </location>
</feature>
<dbReference type="InterPro" id="IPR037185">
    <property type="entry name" value="EmrE-like"/>
</dbReference>
<comment type="subcellular location">
    <subcellularLocation>
        <location evidence="1">Membrane</location>
        <topology evidence="1">Multi-pass membrane protein</topology>
    </subcellularLocation>
</comment>
<proteinExistence type="predicted"/>
<name>A0ABQ8CT93_BRANA</name>
<feature type="domain" description="Sugar phosphate transporter" evidence="4">
    <location>
        <begin position="31"/>
        <end position="305"/>
    </location>
</feature>
<feature type="transmembrane region" description="Helical" evidence="3">
    <location>
        <begin position="196"/>
        <end position="219"/>
    </location>
</feature>
<gene>
    <name evidence="6" type="ORF">HID58_027938</name>
</gene>
<dbReference type="PANTHER" id="PTHR31798">
    <property type="entry name" value="HYDROXYPROLINE-RICH GLYCOPROTEIN-LIKE"/>
    <property type="match status" value="1"/>
</dbReference>
<evidence type="ECO:0000313" key="7">
    <source>
        <dbReference type="Proteomes" id="UP000824890"/>
    </source>
</evidence>
<keyword evidence="3" id="KW-1133">Transmembrane helix</keyword>
<protein>
    <recommendedName>
        <fullName evidence="8">Sugar phosphate transporter domain-containing protein</fullName>
    </recommendedName>
</protein>
<dbReference type="InterPro" id="IPR040420">
    <property type="entry name" value="At1g76660-like"/>
</dbReference>
<keyword evidence="3" id="KW-0812">Transmembrane</keyword>
<feature type="region of interest" description="Disordered" evidence="2">
    <location>
        <begin position="866"/>
        <end position="885"/>
    </location>
</feature>
<evidence type="ECO:0008006" key="8">
    <source>
        <dbReference type="Google" id="ProtNLM"/>
    </source>
</evidence>
<feature type="transmembrane region" description="Helical" evidence="3">
    <location>
        <begin position="47"/>
        <end position="69"/>
    </location>
</feature>
<evidence type="ECO:0000256" key="2">
    <source>
        <dbReference type="SAM" id="MobiDB-lite"/>
    </source>
</evidence>
<dbReference type="InterPro" id="IPR016193">
    <property type="entry name" value="Cytidine_deaminase-like"/>
</dbReference>
<evidence type="ECO:0000259" key="5">
    <source>
        <dbReference type="Pfam" id="PF14437"/>
    </source>
</evidence>
<feature type="compositionally biased region" description="Low complexity" evidence="2">
    <location>
        <begin position="654"/>
        <end position="669"/>
    </location>
</feature>
<feature type="compositionally biased region" description="Polar residues" evidence="2">
    <location>
        <begin position="899"/>
        <end position="908"/>
    </location>
</feature>
<organism evidence="6 7">
    <name type="scientific">Brassica napus</name>
    <name type="common">Rape</name>
    <dbReference type="NCBI Taxonomy" id="3708"/>
    <lineage>
        <taxon>Eukaryota</taxon>
        <taxon>Viridiplantae</taxon>
        <taxon>Streptophyta</taxon>
        <taxon>Embryophyta</taxon>
        <taxon>Tracheophyta</taxon>
        <taxon>Spermatophyta</taxon>
        <taxon>Magnoliopsida</taxon>
        <taxon>eudicotyledons</taxon>
        <taxon>Gunneridae</taxon>
        <taxon>Pentapetalae</taxon>
        <taxon>rosids</taxon>
        <taxon>malvids</taxon>
        <taxon>Brassicales</taxon>
        <taxon>Brassicaceae</taxon>
        <taxon>Brassiceae</taxon>
        <taxon>Brassica</taxon>
    </lineage>
</organism>
<feature type="compositionally biased region" description="Polar residues" evidence="2">
    <location>
        <begin position="690"/>
        <end position="700"/>
    </location>
</feature>
<dbReference type="Pfam" id="PF03151">
    <property type="entry name" value="TPT"/>
    <property type="match status" value="1"/>
</dbReference>
<sequence length="929" mass="102405">MTPSDSKMESEKKQSSSVSDVGAWGMNIVSSVGIIMANKQLMSSSGFGFSFATTLTGFHFALTALVGMVSNATGLSASKHIPLWELLWFSIVANVSIAAMNFSLMLNSVGFYQISKLSMIPVVCVMEWILHSKHYSREVKASVMVVVVGVGICTVTDVKVNAKGFICACTAVFSTSLQQISIGSLQKKYSVGSFELLSKTAPIQALSLLIFGPFVDYFLSGKFITTYQMTYGAIFCILLSCALAVFCNISQYLCIGRFSATSFQVLGHMKTVCVLTLGWLLFDSEMTFKNISGMVVAVVGMVIYSWAVDLEKQRNAKSTPHGKNSMTEDEIKLLKEGIEHIDLKDVELGETTKIGEVANPYKKVIFVIGQTLAPFVEDNCIPSTNHDEKVFSFHCDMSRSECEGDKSQQEKSTMEAIVDESVEDVPWADMRKFDDMIPKREFNNFLLRFEVRQEFFFRFEVRDEAIDELIGQWQKDRLSPSQVAEKFSKCVLYVTCEPCIMCASTLSFLGIKEVYYACGNDKFGGCGSIFLLHLEMKKLKEENFSPKATPPCNTYLMGSEQHRFLQQQEQRKRWGGCLRVFSCFKSQKGGKRIVPASRIPEGGNLSASQPNGPHQPGGVLTNQANLSYLAPPSSPASFTNSALPSTAQSPNNSYLSLAANSSPSGPSSSMYATGPYAHETQLVSPPPVFSTFTTEPSTAPFTPPPELAHLTTPSSPDVPYARFLTSNGKGNHYNDLHSTYSLYPGSPASAVSRASGVSTPLQESNFFCPETFAKFYQDHDPQNGGRLSVSKDSDVYPSGNVNRQTRQDMEELEAYRASFGFSADEVVTTSHYVEINDVMDESLLKPAAYSPSEGQKLLRREASLLTSTKSETDHKPRNGIHADEEALLSRVGSVKGSRSYPTGFSSSDAEVEYRRGRSLREGRENRHRR</sequence>
<feature type="compositionally biased region" description="Basic and acidic residues" evidence="2">
    <location>
        <begin position="870"/>
        <end position="884"/>
    </location>
</feature>
<dbReference type="PANTHER" id="PTHR31798:SF3">
    <property type="entry name" value="OS01G0103800 PROTEIN"/>
    <property type="match status" value="1"/>
</dbReference>
<dbReference type="SUPFAM" id="SSF53927">
    <property type="entry name" value="Cytidine deaminase-like"/>
    <property type="match status" value="1"/>
</dbReference>
<keyword evidence="7" id="KW-1185">Reference proteome</keyword>
<feature type="region of interest" description="Disordered" evidence="2">
    <location>
        <begin position="891"/>
        <end position="929"/>
    </location>
</feature>
<dbReference type="SUPFAM" id="SSF103481">
    <property type="entry name" value="Multidrug resistance efflux transporter EmrE"/>
    <property type="match status" value="1"/>
</dbReference>
<evidence type="ECO:0000256" key="3">
    <source>
        <dbReference type="SAM" id="Phobius"/>
    </source>
</evidence>
<keyword evidence="3" id="KW-0472">Membrane</keyword>
<dbReference type="InterPro" id="IPR058535">
    <property type="entry name" value="MafB19-deam"/>
</dbReference>
<feature type="transmembrane region" description="Helical" evidence="3">
    <location>
        <begin position="265"/>
        <end position="282"/>
    </location>
</feature>
<dbReference type="Gene3D" id="3.40.140.10">
    <property type="entry name" value="Cytidine Deaminase, domain 2"/>
    <property type="match status" value="1"/>
</dbReference>
<dbReference type="Proteomes" id="UP000824890">
    <property type="component" value="Unassembled WGS sequence"/>
</dbReference>
<feature type="transmembrane region" description="Helical" evidence="3">
    <location>
        <begin position="231"/>
        <end position="253"/>
    </location>
</feature>
<evidence type="ECO:0000313" key="6">
    <source>
        <dbReference type="EMBL" id="KAH0920278.1"/>
    </source>
</evidence>
<comment type="caution">
    <text evidence="6">The sequence shown here is derived from an EMBL/GenBank/DDBJ whole genome shotgun (WGS) entry which is preliminary data.</text>
</comment>
<dbReference type="EMBL" id="JAGKQM010000007">
    <property type="protein sequence ID" value="KAH0920278.1"/>
    <property type="molecule type" value="Genomic_DNA"/>
</dbReference>
<dbReference type="Pfam" id="PF14437">
    <property type="entry name" value="MafB19-deam"/>
    <property type="match status" value="1"/>
</dbReference>
<feature type="transmembrane region" description="Helical" evidence="3">
    <location>
        <begin position="81"/>
        <end position="104"/>
    </location>
</feature>
<feature type="transmembrane region" description="Helical" evidence="3">
    <location>
        <begin position="288"/>
        <end position="307"/>
    </location>
</feature>